<dbReference type="Gramene" id="Mp1g21840.1">
    <property type="protein sequence ID" value="Mp1g21840.1.cds1"/>
    <property type="gene ID" value="Mp1g21840"/>
</dbReference>
<proteinExistence type="predicted"/>
<evidence type="ECO:0000313" key="1">
    <source>
        <dbReference type="EMBL" id="PTQ50605.1"/>
    </source>
</evidence>
<organism evidence="1 2">
    <name type="scientific">Marchantia polymorpha</name>
    <name type="common">Common liverwort</name>
    <name type="synonym">Marchantia aquatica</name>
    <dbReference type="NCBI Taxonomy" id="3197"/>
    <lineage>
        <taxon>Eukaryota</taxon>
        <taxon>Viridiplantae</taxon>
        <taxon>Streptophyta</taxon>
        <taxon>Embryophyta</taxon>
        <taxon>Marchantiophyta</taxon>
        <taxon>Marchantiopsida</taxon>
        <taxon>Marchantiidae</taxon>
        <taxon>Marchantiales</taxon>
        <taxon>Marchantiaceae</taxon>
        <taxon>Marchantia</taxon>
    </lineage>
</organism>
<gene>
    <name evidence="1" type="ORF">MARPO_0001s0520</name>
</gene>
<reference evidence="2" key="1">
    <citation type="journal article" date="2017" name="Cell">
        <title>Insights into land plant evolution garnered from the Marchantia polymorpha genome.</title>
        <authorList>
            <person name="Bowman J.L."/>
            <person name="Kohchi T."/>
            <person name="Yamato K.T."/>
            <person name="Jenkins J."/>
            <person name="Shu S."/>
            <person name="Ishizaki K."/>
            <person name="Yamaoka S."/>
            <person name="Nishihama R."/>
            <person name="Nakamura Y."/>
            <person name="Berger F."/>
            <person name="Adam C."/>
            <person name="Aki S.S."/>
            <person name="Althoff F."/>
            <person name="Araki T."/>
            <person name="Arteaga-Vazquez M.A."/>
            <person name="Balasubrmanian S."/>
            <person name="Barry K."/>
            <person name="Bauer D."/>
            <person name="Boehm C.R."/>
            <person name="Briginshaw L."/>
            <person name="Caballero-Perez J."/>
            <person name="Catarino B."/>
            <person name="Chen F."/>
            <person name="Chiyoda S."/>
            <person name="Chovatia M."/>
            <person name="Davies K.M."/>
            <person name="Delmans M."/>
            <person name="Demura T."/>
            <person name="Dierschke T."/>
            <person name="Dolan L."/>
            <person name="Dorantes-Acosta A.E."/>
            <person name="Eklund D.M."/>
            <person name="Florent S.N."/>
            <person name="Flores-Sandoval E."/>
            <person name="Fujiyama A."/>
            <person name="Fukuzawa H."/>
            <person name="Galik B."/>
            <person name="Grimanelli D."/>
            <person name="Grimwood J."/>
            <person name="Grossniklaus U."/>
            <person name="Hamada T."/>
            <person name="Haseloff J."/>
            <person name="Hetherington A.J."/>
            <person name="Higo A."/>
            <person name="Hirakawa Y."/>
            <person name="Hundley H.N."/>
            <person name="Ikeda Y."/>
            <person name="Inoue K."/>
            <person name="Inoue S.I."/>
            <person name="Ishida S."/>
            <person name="Jia Q."/>
            <person name="Kakita M."/>
            <person name="Kanazawa T."/>
            <person name="Kawai Y."/>
            <person name="Kawashima T."/>
            <person name="Kennedy M."/>
            <person name="Kinose K."/>
            <person name="Kinoshita T."/>
            <person name="Kohara Y."/>
            <person name="Koide E."/>
            <person name="Komatsu K."/>
            <person name="Kopischke S."/>
            <person name="Kubo M."/>
            <person name="Kyozuka J."/>
            <person name="Lagercrantz U."/>
            <person name="Lin S.S."/>
            <person name="Lindquist E."/>
            <person name="Lipzen A.M."/>
            <person name="Lu C.W."/>
            <person name="De Luna E."/>
            <person name="Martienssen R.A."/>
            <person name="Minamino N."/>
            <person name="Mizutani M."/>
            <person name="Mizutani M."/>
            <person name="Mochizuki N."/>
            <person name="Monte I."/>
            <person name="Mosher R."/>
            <person name="Nagasaki H."/>
            <person name="Nakagami H."/>
            <person name="Naramoto S."/>
            <person name="Nishitani K."/>
            <person name="Ohtani M."/>
            <person name="Okamoto T."/>
            <person name="Okumura M."/>
            <person name="Phillips J."/>
            <person name="Pollak B."/>
            <person name="Reinders A."/>
            <person name="Rovekamp M."/>
            <person name="Sano R."/>
            <person name="Sawa S."/>
            <person name="Schmid M.W."/>
            <person name="Shirakawa M."/>
            <person name="Solano R."/>
            <person name="Spunde A."/>
            <person name="Suetsugu N."/>
            <person name="Sugano S."/>
            <person name="Sugiyama A."/>
            <person name="Sun R."/>
            <person name="Suzuki Y."/>
            <person name="Takenaka M."/>
            <person name="Takezawa D."/>
            <person name="Tomogane H."/>
            <person name="Tsuzuki M."/>
            <person name="Ueda T."/>
            <person name="Umeda M."/>
            <person name="Ward J.M."/>
            <person name="Watanabe Y."/>
            <person name="Yazaki K."/>
            <person name="Yokoyama R."/>
            <person name="Yoshitake Y."/>
            <person name="Yotsui I."/>
            <person name="Zachgo S."/>
            <person name="Schmutz J."/>
        </authorList>
    </citation>
    <scope>NUCLEOTIDE SEQUENCE [LARGE SCALE GENOMIC DNA]</scope>
    <source>
        <strain evidence="2">Tak-1</strain>
    </source>
</reference>
<dbReference type="EMBL" id="KZ772673">
    <property type="protein sequence ID" value="PTQ50605.1"/>
    <property type="molecule type" value="Genomic_DNA"/>
</dbReference>
<name>A0A2R6XWY2_MARPO</name>
<evidence type="ECO:0000313" key="2">
    <source>
        <dbReference type="Proteomes" id="UP000244005"/>
    </source>
</evidence>
<dbReference type="Proteomes" id="UP000244005">
    <property type="component" value="Unassembled WGS sequence"/>
</dbReference>
<dbReference type="AlphaFoldDB" id="A0A2R6XWY2"/>
<keyword evidence="2" id="KW-1185">Reference proteome</keyword>
<protein>
    <submittedName>
        <fullName evidence="1">Uncharacterized protein</fullName>
    </submittedName>
</protein>
<accession>A0A2R6XWY2</accession>
<sequence>MCSIKQNPHLLEKSCKWCLKENACGPSPGPEEGIVLGLNNSEERKDLRTSQVPQRRVNCALGTPSTTVNIRTTTVARWHSPGGRCTKVELLKS</sequence>